<sequence>MKDSLGLYKTLPALSITSLNITKVEHADCLSRTLPLLTHLEQLRICLNDNIEINLSGSINYVYMIFKSISSSYLRQVVQNLLTLGRRIKCTFLFRFDAEEVNCEDIKQEFDGFHTIEVQTFDVVEKRFAAENECDVSLSATADNTDDDDDRHLLRMEGYVDSNPWERYCKIRLSVNTKQK</sequence>
<evidence type="ECO:0000313" key="2">
    <source>
        <dbReference type="Proteomes" id="UP000828390"/>
    </source>
</evidence>
<reference evidence="1" key="2">
    <citation type="submission" date="2020-11" db="EMBL/GenBank/DDBJ databases">
        <authorList>
            <person name="McCartney M.A."/>
            <person name="Auch B."/>
            <person name="Kono T."/>
            <person name="Mallez S."/>
            <person name="Becker A."/>
            <person name="Gohl D.M."/>
            <person name="Silverstein K.A.T."/>
            <person name="Koren S."/>
            <person name="Bechman K.B."/>
            <person name="Herman A."/>
            <person name="Abrahante J.E."/>
            <person name="Garbe J."/>
        </authorList>
    </citation>
    <scope>NUCLEOTIDE SEQUENCE</scope>
    <source>
        <strain evidence="1">Duluth1</strain>
        <tissue evidence="1">Whole animal</tissue>
    </source>
</reference>
<dbReference type="AlphaFoldDB" id="A0A9D4JGY1"/>
<evidence type="ECO:0000313" key="1">
    <source>
        <dbReference type="EMBL" id="KAH3811505.1"/>
    </source>
</evidence>
<dbReference type="EMBL" id="JAIWYP010000006">
    <property type="protein sequence ID" value="KAH3811505.1"/>
    <property type="molecule type" value="Genomic_DNA"/>
</dbReference>
<dbReference type="Proteomes" id="UP000828390">
    <property type="component" value="Unassembled WGS sequence"/>
</dbReference>
<comment type="caution">
    <text evidence="1">The sequence shown here is derived from an EMBL/GenBank/DDBJ whole genome shotgun (WGS) entry which is preliminary data.</text>
</comment>
<gene>
    <name evidence="1" type="ORF">DPMN_139915</name>
</gene>
<name>A0A9D4JGY1_DREPO</name>
<protein>
    <submittedName>
        <fullName evidence="1">Uncharacterized protein</fullName>
    </submittedName>
</protein>
<organism evidence="1 2">
    <name type="scientific">Dreissena polymorpha</name>
    <name type="common">Zebra mussel</name>
    <name type="synonym">Mytilus polymorpha</name>
    <dbReference type="NCBI Taxonomy" id="45954"/>
    <lineage>
        <taxon>Eukaryota</taxon>
        <taxon>Metazoa</taxon>
        <taxon>Spiralia</taxon>
        <taxon>Lophotrochozoa</taxon>
        <taxon>Mollusca</taxon>
        <taxon>Bivalvia</taxon>
        <taxon>Autobranchia</taxon>
        <taxon>Heteroconchia</taxon>
        <taxon>Euheterodonta</taxon>
        <taxon>Imparidentia</taxon>
        <taxon>Neoheterodontei</taxon>
        <taxon>Myida</taxon>
        <taxon>Dreissenoidea</taxon>
        <taxon>Dreissenidae</taxon>
        <taxon>Dreissena</taxon>
    </lineage>
</organism>
<reference evidence="1" key="1">
    <citation type="journal article" date="2019" name="bioRxiv">
        <title>The Genome of the Zebra Mussel, Dreissena polymorpha: A Resource for Invasive Species Research.</title>
        <authorList>
            <person name="McCartney M.A."/>
            <person name="Auch B."/>
            <person name="Kono T."/>
            <person name="Mallez S."/>
            <person name="Zhang Y."/>
            <person name="Obille A."/>
            <person name="Becker A."/>
            <person name="Abrahante J.E."/>
            <person name="Garbe J."/>
            <person name="Badalamenti J.P."/>
            <person name="Herman A."/>
            <person name="Mangelson H."/>
            <person name="Liachko I."/>
            <person name="Sullivan S."/>
            <person name="Sone E.D."/>
            <person name="Koren S."/>
            <person name="Silverstein K.A.T."/>
            <person name="Beckman K.B."/>
            <person name="Gohl D.M."/>
        </authorList>
    </citation>
    <scope>NUCLEOTIDE SEQUENCE</scope>
    <source>
        <strain evidence="1">Duluth1</strain>
        <tissue evidence="1">Whole animal</tissue>
    </source>
</reference>
<proteinExistence type="predicted"/>
<accession>A0A9D4JGY1</accession>
<keyword evidence="2" id="KW-1185">Reference proteome</keyword>